<proteinExistence type="predicted"/>
<reference evidence="2" key="1">
    <citation type="journal article" date="2021" name="Proc. Natl. Acad. Sci. U.S.A.">
        <title>A Catalog of Tens of Thousands of Viruses from Human Metagenomes Reveals Hidden Associations with Chronic Diseases.</title>
        <authorList>
            <person name="Tisza M.J."/>
            <person name="Buck C.B."/>
        </authorList>
    </citation>
    <scope>NUCLEOTIDE SEQUENCE</scope>
    <source>
        <strain evidence="2">CtJfU3</strain>
    </source>
</reference>
<dbReference type="Pfam" id="PF04531">
    <property type="entry name" value="Phage_holin_1"/>
    <property type="match status" value="1"/>
</dbReference>
<evidence type="ECO:0000313" key="2">
    <source>
        <dbReference type="EMBL" id="DAD83827.1"/>
    </source>
</evidence>
<sequence>MKLKKINWIVRIKNKAFWVALIPAVLMLIQMLAAVFGYDLNLGDLGDKLLAVVNSLFVVLAILGIVTDPTTEGVADSERALTYEKPKKAEEVQ</sequence>
<dbReference type="InterPro" id="IPR006485">
    <property type="entry name" value="Phage-like_holin"/>
</dbReference>
<name>A0A8S5MPH1_9CAUD</name>
<evidence type="ECO:0000256" key="1">
    <source>
        <dbReference type="SAM" id="Phobius"/>
    </source>
</evidence>
<organism evidence="2">
    <name type="scientific">Myoviridae sp. ctJfU3</name>
    <dbReference type="NCBI Taxonomy" id="2826638"/>
    <lineage>
        <taxon>Viruses</taxon>
        <taxon>Duplodnaviria</taxon>
        <taxon>Heunggongvirae</taxon>
        <taxon>Uroviricota</taxon>
        <taxon>Caudoviricetes</taxon>
    </lineage>
</organism>
<dbReference type="EMBL" id="BK014944">
    <property type="protein sequence ID" value="DAD83827.1"/>
    <property type="molecule type" value="Genomic_DNA"/>
</dbReference>
<keyword evidence="1" id="KW-0812">Transmembrane</keyword>
<accession>A0A8S5MPH1</accession>
<protein>
    <submittedName>
        <fullName evidence="2">Holin</fullName>
    </submittedName>
</protein>
<dbReference type="NCBIfam" id="TIGR01598">
    <property type="entry name" value="holin_phiLC3"/>
    <property type="match status" value="1"/>
</dbReference>
<keyword evidence="1" id="KW-1133">Transmembrane helix</keyword>
<keyword evidence="1" id="KW-0472">Membrane</keyword>
<feature type="transmembrane region" description="Helical" evidence="1">
    <location>
        <begin position="16"/>
        <end position="37"/>
    </location>
</feature>
<feature type="transmembrane region" description="Helical" evidence="1">
    <location>
        <begin position="49"/>
        <end position="67"/>
    </location>
</feature>